<name>A0A2K0AXT7_STAHA</name>
<accession>A0A2K0AXT7</accession>
<proteinExistence type="predicted"/>
<dbReference type="EMBL" id="LORN02000006">
    <property type="protein sequence ID" value="PNN29857.1"/>
    <property type="molecule type" value="Genomic_DNA"/>
</dbReference>
<dbReference type="AlphaFoldDB" id="A0A2K0AXT7"/>
<protein>
    <submittedName>
        <fullName evidence="2">Transcriptional regulator</fullName>
    </submittedName>
</protein>
<evidence type="ECO:0000313" key="3">
    <source>
        <dbReference type="Proteomes" id="UP000053523"/>
    </source>
</evidence>
<dbReference type="SUPFAM" id="SSF159894">
    <property type="entry name" value="YgaC/TfoX-N like"/>
    <property type="match status" value="1"/>
</dbReference>
<evidence type="ECO:0000259" key="1">
    <source>
        <dbReference type="Pfam" id="PF04993"/>
    </source>
</evidence>
<evidence type="ECO:0000313" key="2">
    <source>
        <dbReference type="EMBL" id="PNN29857.1"/>
    </source>
</evidence>
<dbReference type="InterPro" id="IPR007076">
    <property type="entry name" value="TfoX_N"/>
</dbReference>
<gene>
    <name evidence="2" type="ORF">AL503_000695</name>
</gene>
<organism evidence="2 3">
    <name type="scientific">Staphylococcus haemolyticus</name>
    <dbReference type="NCBI Taxonomy" id="1283"/>
    <lineage>
        <taxon>Bacteria</taxon>
        <taxon>Bacillati</taxon>
        <taxon>Bacillota</taxon>
        <taxon>Bacilli</taxon>
        <taxon>Bacillales</taxon>
        <taxon>Staphylococcaceae</taxon>
        <taxon>Staphylococcus</taxon>
    </lineage>
</organism>
<feature type="domain" description="TfoX N-terminal" evidence="1">
    <location>
        <begin position="19"/>
        <end position="68"/>
    </location>
</feature>
<reference evidence="2 3" key="1">
    <citation type="submission" date="2017-12" db="EMBL/GenBank/DDBJ databases">
        <title>FDA dAtabase for Regulatory Grade micrObial Sequences (FDA-ARGOS): Supporting development and validation of Infectious Disease Dx tests.</title>
        <authorList>
            <person name="Hoffmann M."/>
            <person name="Allard M."/>
            <person name="Evans P."/>
            <person name="Brown E."/>
            <person name="Tallon L."/>
            <person name="Sadzewicz L."/>
            <person name="Sengamalay N."/>
            <person name="Ott S."/>
            <person name="Godinez A."/>
            <person name="Nagaraj S."/>
            <person name="Vavikolanu K."/>
            <person name="Aluvathingal J."/>
            <person name="Nadendla S."/>
            <person name="Sichtig H."/>
        </authorList>
    </citation>
    <scope>NUCLEOTIDE SEQUENCE [LARGE SCALE GENOMIC DNA]</scope>
    <source>
        <strain evidence="2 3">FDAARGOS_148</strain>
    </source>
</reference>
<dbReference type="Gene3D" id="3.30.1460.30">
    <property type="entry name" value="YgaC/TfoX-N like chaperone"/>
    <property type="match status" value="1"/>
</dbReference>
<dbReference type="Pfam" id="PF04993">
    <property type="entry name" value="TfoX_N"/>
    <property type="match status" value="1"/>
</dbReference>
<dbReference type="Proteomes" id="UP000053523">
    <property type="component" value="Unassembled WGS sequence"/>
</dbReference>
<sequence length="97" mass="11131">MATDKSFHEIFLNKINSSKIKTRSMMGEYLVYYDGKVIGGLYDNRLLVKASNSSLEKLEGYELVSPYPNAKEMIFIPNISDIEDIETLFSDIKNDLR</sequence>
<comment type="caution">
    <text evidence="2">The sequence shown here is derived from an EMBL/GenBank/DDBJ whole genome shotgun (WGS) entry which is preliminary data.</text>
</comment>